<evidence type="ECO:0000313" key="3">
    <source>
        <dbReference type="EMBL" id="CEL96664.1"/>
    </source>
</evidence>
<proteinExistence type="predicted"/>
<evidence type="ECO:0000313" key="4">
    <source>
        <dbReference type="Proteomes" id="UP000041254"/>
    </source>
</evidence>
<keyword evidence="4" id="KW-1185">Reference proteome</keyword>
<dbReference type="AlphaFoldDB" id="A0A0G4EJG6"/>
<evidence type="ECO:0000256" key="1">
    <source>
        <dbReference type="SAM" id="MobiDB-lite"/>
    </source>
</evidence>
<protein>
    <submittedName>
        <fullName evidence="3">Uncharacterized protein</fullName>
    </submittedName>
</protein>
<feature type="chain" id="PRO_5012745919" evidence="2">
    <location>
        <begin position="16"/>
        <end position="401"/>
    </location>
</feature>
<sequence>MASLLSTLWAPFTACDVTRSPTCAERTERVTCQCPLGQLEGETFADLARAFAFAKVPHVRLCVTGVEGLDRVLDYEVECAGLRWSGTGDLSPRVDVIVPLFREGEVGKEDDGGSTDIKITVTLAAPAMLFDVVWGGGCDIAAGGDARQTLDQYTAILQSCVPEQPVEMALPLERQPGKSRGSEGKSPSLRVHVSRCLPGIQPVDPQETDGSASRRAPVYKYVPVDLLDEVEVALAAVFSRRPLLLSHYIKDITRISSGRYVVERGSNTTDMVQIKLVNCVVGQVNPVLPSTSREHVIQKQWRHMAMLVQQIKDSAITQTKRLMVVTDHYSQPLEDWILHEPHNIEYHTDFHMAKQHRPPQKPAKTQQPKPRGPHNYHKLANSEHARRLLAMEQALLAAGHQ</sequence>
<evidence type="ECO:0000256" key="2">
    <source>
        <dbReference type="SAM" id="SignalP"/>
    </source>
</evidence>
<accession>A0A0G4EJG6</accession>
<dbReference type="EMBL" id="CDMY01000243">
    <property type="protein sequence ID" value="CEL96664.1"/>
    <property type="molecule type" value="Genomic_DNA"/>
</dbReference>
<name>A0A0G4EJG6_VITBC</name>
<dbReference type="VEuPathDB" id="CryptoDB:Vbra_7644"/>
<keyword evidence="2" id="KW-0732">Signal</keyword>
<dbReference type="Proteomes" id="UP000041254">
    <property type="component" value="Unassembled WGS sequence"/>
</dbReference>
<gene>
    <name evidence="3" type="ORF">Vbra_7644</name>
</gene>
<organism evidence="3 4">
    <name type="scientific">Vitrella brassicaformis (strain CCMP3155)</name>
    <dbReference type="NCBI Taxonomy" id="1169540"/>
    <lineage>
        <taxon>Eukaryota</taxon>
        <taxon>Sar</taxon>
        <taxon>Alveolata</taxon>
        <taxon>Colpodellida</taxon>
        <taxon>Vitrellaceae</taxon>
        <taxon>Vitrella</taxon>
    </lineage>
</organism>
<reference evidence="3 4" key="1">
    <citation type="submission" date="2014-11" db="EMBL/GenBank/DDBJ databases">
        <authorList>
            <person name="Zhu J."/>
            <person name="Qi W."/>
            <person name="Song R."/>
        </authorList>
    </citation>
    <scope>NUCLEOTIDE SEQUENCE [LARGE SCALE GENOMIC DNA]</scope>
</reference>
<dbReference type="InParanoid" id="A0A0G4EJG6"/>
<feature type="region of interest" description="Disordered" evidence="1">
    <location>
        <begin position="353"/>
        <end position="377"/>
    </location>
</feature>
<feature type="signal peptide" evidence="2">
    <location>
        <begin position="1"/>
        <end position="15"/>
    </location>
</feature>